<evidence type="ECO:0000259" key="1">
    <source>
        <dbReference type="Pfam" id="PF13087"/>
    </source>
</evidence>
<proteinExistence type="predicted"/>
<dbReference type="Proteomes" id="UP000054047">
    <property type="component" value="Unassembled WGS sequence"/>
</dbReference>
<accession>A0A0C2CST6</accession>
<gene>
    <name evidence="2" type="ORF">ANCDUO_09848</name>
</gene>
<name>A0A0C2CST6_9BILA</name>
<dbReference type="AlphaFoldDB" id="A0A0C2CST6"/>
<protein>
    <recommendedName>
        <fullName evidence="1">DNA2/NAM7 helicase-like C-terminal domain-containing protein</fullName>
    </recommendedName>
</protein>
<evidence type="ECO:0000313" key="3">
    <source>
        <dbReference type="Proteomes" id="UP000054047"/>
    </source>
</evidence>
<dbReference type="EMBL" id="KN731479">
    <property type="protein sequence ID" value="KIH59908.1"/>
    <property type="molecule type" value="Genomic_DNA"/>
</dbReference>
<evidence type="ECO:0000313" key="2">
    <source>
        <dbReference type="EMBL" id="KIH59908.1"/>
    </source>
</evidence>
<organism evidence="2 3">
    <name type="scientific">Ancylostoma duodenale</name>
    <dbReference type="NCBI Taxonomy" id="51022"/>
    <lineage>
        <taxon>Eukaryota</taxon>
        <taxon>Metazoa</taxon>
        <taxon>Ecdysozoa</taxon>
        <taxon>Nematoda</taxon>
        <taxon>Chromadorea</taxon>
        <taxon>Rhabditida</taxon>
        <taxon>Rhabditina</taxon>
        <taxon>Rhabditomorpha</taxon>
        <taxon>Strongyloidea</taxon>
        <taxon>Ancylostomatidae</taxon>
        <taxon>Ancylostomatinae</taxon>
        <taxon>Ancylostoma</taxon>
    </lineage>
</organism>
<feature type="domain" description="DNA2/NAM7 helicase-like C-terminal" evidence="1">
    <location>
        <begin position="22"/>
        <end position="110"/>
    </location>
</feature>
<sequence>MAPSYVLVCRTPPERRTAILLHMRMPNPSIPEAFINVPTDAIQTVTRSYWNEAEAQAVRVLVRKLLIKGFNSRRIMVISLYKDKELLCEQLLNPLRNRIDTVDSEQGTERLS</sequence>
<dbReference type="Pfam" id="PF13087">
    <property type="entry name" value="AAA_12"/>
    <property type="match status" value="1"/>
</dbReference>
<keyword evidence="3" id="KW-1185">Reference proteome</keyword>
<dbReference type="OrthoDB" id="5876623at2759"/>
<dbReference type="InterPro" id="IPR041679">
    <property type="entry name" value="DNA2/NAM7-like_C"/>
</dbReference>
<dbReference type="InterPro" id="IPR027417">
    <property type="entry name" value="P-loop_NTPase"/>
</dbReference>
<reference evidence="2 3" key="1">
    <citation type="submission" date="2013-12" db="EMBL/GenBank/DDBJ databases">
        <title>Draft genome of the parsitic nematode Ancylostoma duodenale.</title>
        <authorList>
            <person name="Mitreva M."/>
        </authorList>
    </citation>
    <scope>NUCLEOTIDE SEQUENCE [LARGE SCALE GENOMIC DNA]</scope>
    <source>
        <strain evidence="2 3">Zhejiang</strain>
    </source>
</reference>
<dbReference type="Gene3D" id="3.40.50.300">
    <property type="entry name" value="P-loop containing nucleotide triphosphate hydrolases"/>
    <property type="match status" value="1"/>
</dbReference>